<evidence type="ECO:0000313" key="12">
    <source>
        <dbReference type="EMBL" id="KUP05963.1"/>
    </source>
</evidence>
<evidence type="ECO:0000313" key="13">
    <source>
        <dbReference type="Proteomes" id="UP000074108"/>
    </source>
</evidence>
<keyword evidence="10" id="KW-0813">Transport</keyword>
<keyword evidence="3 10" id="KW-1003">Cell membrane</keyword>
<comment type="similarity">
    <text evidence="9 10">Belongs to the ComGC family.</text>
</comment>
<feature type="chain" id="PRO_5035537383" description="ComG operon protein 3" evidence="11">
    <location>
        <begin position="16"/>
        <end position="111"/>
    </location>
</feature>
<dbReference type="GO" id="GO:0009986">
    <property type="term" value="C:cell surface"/>
    <property type="evidence" value="ECO:0007669"/>
    <property type="project" value="UniProtKB-SubCell"/>
</dbReference>
<dbReference type="SUPFAM" id="SSF54523">
    <property type="entry name" value="Pili subunits"/>
    <property type="match status" value="1"/>
</dbReference>
<dbReference type="RefSeq" id="WP_010173473.1">
    <property type="nucleotide sequence ID" value="NZ_LDYG01000031.1"/>
</dbReference>
<dbReference type="InterPro" id="IPR016940">
    <property type="entry name" value="ComGC"/>
</dbReference>
<dbReference type="Pfam" id="PF07963">
    <property type="entry name" value="N_methyl"/>
    <property type="match status" value="1"/>
</dbReference>
<evidence type="ECO:0000256" key="4">
    <source>
        <dbReference type="ARBA" id="ARBA00022481"/>
    </source>
</evidence>
<keyword evidence="5 10" id="KW-0812">Transmembrane</keyword>
<dbReference type="GO" id="GO:0015627">
    <property type="term" value="C:type II protein secretion system complex"/>
    <property type="evidence" value="ECO:0007669"/>
    <property type="project" value="InterPro"/>
</dbReference>
<evidence type="ECO:0000256" key="2">
    <source>
        <dbReference type="ARBA" id="ARBA00004241"/>
    </source>
</evidence>
<feature type="propeptide" id="PRO_5035537382" evidence="11">
    <location>
        <begin position="1"/>
        <end position="15"/>
    </location>
</feature>
<evidence type="ECO:0000256" key="6">
    <source>
        <dbReference type="ARBA" id="ARBA00022989"/>
    </source>
</evidence>
<dbReference type="OrthoDB" id="1798043at2"/>
<keyword evidence="6 10" id="KW-1133">Transmembrane helix</keyword>
<feature type="transmembrane region" description="Helical" evidence="10">
    <location>
        <begin position="21"/>
        <end position="39"/>
    </location>
</feature>
<evidence type="ECO:0000256" key="3">
    <source>
        <dbReference type="ARBA" id="ARBA00022475"/>
    </source>
</evidence>
<keyword evidence="4 11" id="KW-0488">Methylation</keyword>
<dbReference type="STRING" id="1150625.Q75_09855"/>
<proteinExistence type="inferred from homology"/>
<dbReference type="GO" id="GO:0005886">
    <property type="term" value="C:plasma membrane"/>
    <property type="evidence" value="ECO:0007669"/>
    <property type="project" value="UniProtKB-SubCell"/>
</dbReference>
<evidence type="ECO:0000256" key="9">
    <source>
        <dbReference type="ARBA" id="ARBA00043982"/>
    </source>
</evidence>
<evidence type="ECO:0000256" key="10">
    <source>
        <dbReference type="PIRNR" id="PIRNR029928"/>
    </source>
</evidence>
<dbReference type="PIRSF" id="PIRSF029928">
    <property type="entry name" value="Late_competence_ComGC"/>
    <property type="match status" value="1"/>
</dbReference>
<dbReference type="NCBIfam" id="NF040999">
    <property type="entry name" value="pilin_ComGC"/>
    <property type="match status" value="1"/>
</dbReference>
<gene>
    <name evidence="12" type="ORF">Q75_09855</name>
</gene>
<evidence type="ECO:0000256" key="11">
    <source>
        <dbReference type="PIRSR" id="PIRSR029928-50"/>
    </source>
</evidence>
<dbReference type="AlphaFoldDB" id="A0A147K7B7"/>
<dbReference type="PATRIC" id="fig|1150625.3.peg.2103"/>
<comment type="subcellular location">
    <subcellularLocation>
        <location evidence="1">Cell membrane</location>
        <topology evidence="1">Single-pass membrane protein</topology>
    </subcellularLocation>
    <subcellularLocation>
        <location evidence="2">Cell surface</location>
    </subcellularLocation>
</comment>
<dbReference type="GO" id="GO:0030420">
    <property type="term" value="P:establishment of competence for transformation"/>
    <property type="evidence" value="ECO:0007669"/>
    <property type="project" value="UniProtKB-UniRule"/>
</dbReference>
<dbReference type="NCBIfam" id="TIGR02532">
    <property type="entry name" value="IV_pilin_GFxxxE"/>
    <property type="match status" value="1"/>
</dbReference>
<dbReference type="InterPro" id="IPR012902">
    <property type="entry name" value="N_methyl_site"/>
</dbReference>
<feature type="modified residue" description="N-methylphenylalanine" evidence="11">
    <location>
        <position position="16"/>
    </location>
</feature>
<dbReference type="EMBL" id="LDYG01000031">
    <property type="protein sequence ID" value="KUP05963.1"/>
    <property type="molecule type" value="Genomic_DNA"/>
</dbReference>
<comment type="function">
    <text evidence="10">Required for transformation and DNA binding.</text>
</comment>
<evidence type="ECO:0000256" key="7">
    <source>
        <dbReference type="ARBA" id="ARBA00023136"/>
    </source>
</evidence>
<dbReference type="Gene3D" id="3.30.700.10">
    <property type="entry name" value="Glycoprotein, Type 4 Pilin"/>
    <property type="match status" value="1"/>
</dbReference>
<dbReference type="InterPro" id="IPR045584">
    <property type="entry name" value="Pilin-like"/>
</dbReference>
<sequence>MLAFVSKRFKQNEKGFTLIEMMIVLLIISMILLVTVPNLSDQSDSINSKGCEALVNMVSGQVEAYELEKHEVPSTIDELVAAEYLKTNQNTCPNGDRVVVTNGVVSISSME</sequence>
<dbReference type="PRINTS" id="PR00813">
    <property type="entry name" value="BCTERIALGSPG"/>
</dbReference>
<evidence type="ECO:0000256" key="8">
    <source>
        <dbReference type="ARBA" id="ARBA00023287"/>
    </source>
</evidence>
<keyword evidence="13" id="KW-1185">Reference proteome</keyword>
<keyword evidence="8 10" id="KW-0178">Competence</keyword>
<accession>A0A147K7B7</accession>
<dbReference type="InterPro" id="IPR000983">
    <property type="entry name" value="Bac_GSPG_pilin"/>
</dbReference>
<protein>
    <recommendedName>
        <fullName evidence="10">ComG operon protein 3</fullName>
    </recommendedName>
</protein>
<keyword evidence="7 10" id="KW-0472">Membrane</keyword>
<dbReference type="PROSITE" id="PS00409">
    <property type="entry name" value="PROKAR_NTER_METHYL"/>
    <property type="match status" value="1"/>
</dbReference>
<evidence type="ECO:0000256" key="5">
    <source>
        <dbReference type="ARBA" id="ARBA00022692"/>
    </source>
</evidence>
<name>A0A147K7B7_9BACI</name>
<dbReference type="Proteomes" id="UP000074108">
    <property type="component" value="Unassembled WGS sequence"/>
</dbReference>
<evidence type="ECO:0000256" key="1">
    <source>
        <dbReference type="ARBA" id="ARBA00004162"/>
    </source>
</evidence>
<dbReference type="GO" id="GO:0015628">
    <property type="term" value="P:protein secretion by the type II secretion system"/>
    <property type="evidence" value="ECO:0007669"/>
    <property type="project" value="InterPro"/>
</dbReference>
<comment type="caution">
    <text evidence="12">The sequence shown here is derived from an EMBL/GenBank/DDBJ whole genome shotgun (WGS) entry which is preliminary data.</text>
</comment>
<reference evidence="12 13" key="1">
    <citation type="journal article" date="2016" name="Front. Microbiol.">
        <title>Microevolution Analysis of Bacillus coahuilensis Unveils Differences in Phosphorus Acquisition Strategies and Their Regulation.</title>
        <authorList>
            <person name="Gomez-Lunar Z."/>
            <person name="Hernandez-Gonzalez I."/>
            <person name="Rodriguez-Torres M.D."/>
            <person name="Souza V."/>
            <person name="Olmedo-Alvarez G."/>
        </authorList>
    </citation>
    <scope>NUCLEOTIDE SEQUENCE [LARGE SCALE GENOMIC DNA]</scope>
    <source>
        <strain evidence="13">p1.1.43</strain>
    </source>
</reference>
<organism evidence="12 13">
    <name type="scientific">Bacillus coahuilensis p1.1.43</name>
    <dbReference type="NCBI Taxonomy" id="1150625"/>
    <lineage>
        <taxon>Bacteria</taxon>
        <taxon>Bacillati</taxon>
        <taxon>Bacillota</taxon>
        <taxon>Bacilli</taxon>
        <taxon>Bacillales</taxon>
        <taxon>Bacillaceae</taxon>
        <taxon>Bacillus</taxon>
    </lineage>
</organism>
<comment type="subunit">
    <text evidence="10">Homodimer.</text>
</comment>